<evidence type="ECO:0000313" key="6">
    <source>
        <dbReference type="EMBL" id="MBR7827800.1"/>
    </source>
</evidence>
<accession>A0A941ECE7</accession>
<keyword evidence="4" id="KW-0057">Aromatic amino acid biosynthesis</keyword>
<protein>
    <recommendedName>
        <fullName evidence="5">Glycosyl transferase family 3 domain-containing protein</fullName>
    </recommendedName>
</protein>
<dbReference type="InterPro" id="IPR005940">
    <property type="entry name" value="Anthranilate_Pribosyl_Tfrase"/>
</dbReference>
<dbReference type="Gene3D" id="1.20.970.10">
    <property type="entry name" value="Transferase, Pyrimidine Nucleoside Phosphorylase, Chain C"/>
    <property type="match status" value="1"/>
</dbReference>
<keyword evidence="1" id="KW-0328">Glycosyltransferase</keyword>
<evidence type="ECO:0000313" key="7">
    <source>
        <dbReference type="Proteomes" id="UP000676325"/>
    </source>
</evidence>
<evidence type="ECO:0000256" key="2">
    <source>
        <dbReference type="ARBA" id="ARBA00022679"/>
    </source>
</evidence>
<dbReference type="RefSeq" id="WP_212518942.1">
    <property type="nucleotide sequence ID" value="NZ_JAGSOH010000042.1"/>
</dbReference>
<dbReference type="InterPro" id="IPR000312">
    <property type="entry name" value="Glycosyl_Trfase_fam3"/>
</dbReference>
<proteinExistence type="predicted"/>
<dbReference type="Pfam" id="PF00591">
    <property type="entry name" value="Glycos_transf_3"/>
    <property type="match status" value="1"/>
</dbReference>
<evidence type="ECO:0000256" key="1">
    <source>
        <dbReference type="ARBA" id="ARBA00022676"/>
    </source>
</evidence>
<keyword evidence="7" id="KW-1185">Reference proteome</keyword>
<name>A0A941ECE7_9ACTN</name>
<comment type="caution">
    <text evidence="6">The sequence shown here is derived from an EMBL/GenBank/DDBJ whole genome shotgun (WGS) entry which is preliminary data.</text>
</comment>
<dbReference type="SUPFAM" id="SSF47648">
    <property type="entry name" value="Nucleoside phosphorylase/phosphoribosyltransferase N-terminal domain"/>
    <property type="match status" value="1"/>
</dbReference>
<dbReference type="GO" id="GO:0005829">
    <property type="term" value="C:cytosol"/>
    <property type="evidence" value="ECO:0007669"/>
    <property type="project" value="TreeGrafter"/>
</dbReference>
<evidence type="ECO:0000259" key="5">
    <source>
        <dbReference type="Pfam" id="PF00591"/>
    </source>
</evidence>
<dbReference type="SUPFAM" id="SSF52418">
    <property type="entry name" value="Nucleoside phosphorylase/phosphoribosyltransferase catalytic domain"/>
    <property type="match status" value="1"/>
</dbReference>
<dbReference type="AlphaFoldDB" id="A0A941ECE7"/>
<dbReference type="PANTHER" id="PTHR43285">
    <property type="entry name" value="ANTHRANILATE PHOSPHORIBOSYLTRANSFERASE"/>
    <property type="match status" value="1"/>
</dbReference>
<feature type="domain" description="Glycosyl transferase family 3" evidence="5">
    <location>
        <begin position="99"/>
        <end position="355"/>
    </location>
</feature>
<dbReference type="EMBL" id="JAGSOH010000042">
    <property type="protein sequence ID" value="MBR7827800.1"/>
    <property type="molecule type" value="Genomic_DNA"/>
</dbReference>
<dbReference type="PANTHER" id="PTHR43285:SF2">
    <property type="entry name" value="ANTHRANILATE PHOSPHORIBOSYLTRANSFERASE"/>
    <property type="match status" value="1"/>
</dbReference>
<dbReference type="InterPro" id="IPR036320">
    <property type="entry name" value="Glycosyl_Trfase_fam3_N_dom_sf"/>
</dbReference>
<organism evidence="6 7">
    <name type="scientific">Actinospica acidithermotolerans</name>
    <dbReference type="NCBI Taxonomy" id="2828514"/>
    <lineage>
        <taxon>Bacteria</taxon>
        <taxon>Bacillati</taxon>
        <taxon>Actinomycetota</taxon>
        <taxon>Actinomycetes</taxon>
        <taxon>Catenulisporales</taxon>
        <taxon>Actinospicaceae</taxon>
        <taxon>Actinospica</taxon>
    </lineage>
</organism>
<dbReference type="GO" id="GO:0004048">
    <property type="term" value="F:anthranilate phosphoribosyltransferase activity"/>
    <property type="evidence" value="ECO:0007669"/>
    <property type="project" value="InterPro"/>
</dbReference>
<evidence type="ECO:0000256" key="3">
    <source>
        <dbReference type="ARBA" id="ARBA00022822"/>
    </source>
</evidence>
<evidence type="ECO:0000256" key="4">
    <source>
        <dbReference type="ARBA" id="ARBA00023141"/>
    </source>
</evidence>
<dbReference type="InterPro" id="IPR035902">
    <property type="entry name" value="Nuc_phospho_transferase"/>
</dbReference>
<dbReference type="Gene3D" id="3.40.1030.10">
    <property type="entry name" value="Nucleoside phosphorylase/phosphoribosyltransferase catalytic domain"/>
    <property type="match status" value="1"/>
</dbReference>
<keyword evidence="3" id="KW-0028">Amino-acid biosynthesis</keyword>
<dbReference type="Proteomes" id="UP000676325">
    <property type="component" value="Unassembled WGS sequence"/>
</dbReference>
<reference evidence="6" key="1">
    <citation type="submission" date="2021-04" db="EMBL/GenBank/DDBJ databases">
        <title>Genome based classification of Actinospica acidithermotolerans sp. nov., an actinobacterium isolated from an Indonesian hot spring.</title>
        <authorList>
            <person name="Kusuma A.B."/>
            <person name="Putra K.E."/>
            <person name="Nafisah S."/>
            <person name="Loh J."/>
            <person name="Nouioui I."/>
            <person name="Goodfellow M."/>
        </authorList>
    </citation>
    <scope>NUCLEOTIDE SEQUENCE</scope>
    <source>
        <strain evidence="6">MGRD01-02</strain>
    </source>
</reference>
<keyword evidence="2" id="KW-0808">Transferase</keyword>
<sequence>MADLIGSIPSQEATPHFGAFLHRLNAGQNLTYTEARAYMTKVLAIADPRQRSAQLAVLLNGIMAKHPTIDEATGVIDAAFDLDLRRPADRPEHPFTGEKVVAVAGSGKKGLKTPNISTPAAIVAAAAGIKVAKCASSATSSAAGSADTLKNLGVHLTSEVPRTLDVMASCNLGVFEIEQMIPRFDAAYGGLFFAPHVLSLGFPALLLPIKTDNLLYGIAHPDVDLSVEVLRRYHAGDMLVVSSTPDNIRWIDEVGIIGETSVVGVRGGQRGQTRRLAMAEILGVGPYRTAEIAAHGTATDQARTVVDILAGRSTRALADMVAVNAATLIFLGSTTLTVPAAFEIACEALTSGAALNTLTQLVQRSGGDRGALGRWL</sequence>
<keyword evidence="3" id="KW-0822">Tryptophan biosynthesis</keyword>
<gene>
    <name evidence="6" type="ORF">KDK95_15885</name>
</gene>
<dbReference type="GO" id="GO:0000162">
    <property type="term" value="P:L-tryptophan biosynthetic process"/>
    <property type="evidence" value="ECO:0007669"/>
    <property type="project" value="UniProtKB-KW"/>
</dbReference>